<gene>
    <name evidence="1" type="ORF">JL102_00220</name>
</gene>
<evidence type="ECO:0000313" key="1">
    <source>
        <dbReference type="EMBL" id="MBL3654536.1"/>
    </source>
</evidence>
<protein>
    <submittedName>
        <fullName evidence="1">Class I SAM-dependent methyltransferase</fullName>
    </submittedName>
</protein>
<dbReference type="AlphaFoldDB" id="A0A937JYV9"/>
<dbReference type="GO" id="GO:0032259">
    <property type="term" value="P:methylation"/>
    <property type="evidence" value="ECO:0007669"/>
    <property type="project" value="UniProtKB-KW"/>
</dbReference>
<reference evidence="1" key="1">
    <citation type="submission" date="2021-01" db="EMBL/GenBank/DDBJ databases">
        <title>Fulvivirga kasyanovii gen. nov., sp nov., a novel member of the phylum Bacteroidetes isolated from seawater in a mussel farm.</title>
        <authorList>
            <person name="Zhao L.-H."/>
            <person name="Wang Z.-J."/>
        </authorList>
    </citation>
    <scope>NUCLEOTIDE SEQUENCE</scope>
    <source>
        <strain evidence="1">2943</strain>
    </source>
</reference>
<proteinExistence type="predicted"/>
<sequence length="298" mass="34336">MLETLNHCPICSESNYKLFLTCQDYTVSQDLFNIVECTNCNFLYTNPRPFPKDLGKYYKSDDYISHSNKSNNLTNFTYRIARNYTLKGKLSLVNRLQDRKTKLLDLGCGTGHFLKICSDDGWKCTGVEPDPDARKQATEQGLKVFSNIEGVSLEQYNVISMWHVLEHVPNLNDYLSFIKTRLASNGHLIVAVPNHQSHDAKNYQDKWAAYDVPRHLYHFDQNSMAKLMHKHSLQIKEVKPMKLDSYYVSLLSESYKGSGIAKFPKAFLEGIKSNRYANNNHNNYSSLIYIIEHLNEGN</sequence>
<accession>A0A937JYV9</accession>
<dbReference type="Pfam" id="PF13489">
    <property type="entry name" value="Methyltransf_23"/>
    <property type="match status" value="1"/>
</dbReference>
<dbReference type="InterPro" id="IPR029063">
    <property type="entry name" value="SAM-dependent_MTases_sf"/>
</dbReference>
<dbReference type="GO" id="GO:0008168">
    <property type="term" value="F:methyltransferase activity"/>
    <property type="evidence" value="ECO:0007669"/>
    <property type="project" value="UniProtKB-KW"/>
</dbReference>
<comment type="caution">
    <text evidence="1">The sequence shown here is derived from an EMBL/GenBank/DDBJ whole genome shotgun (WGS) entry which is preliminary data.</text>
</comment>
<dbReference type="EMBL" id="JAESIY010000001">
    <property type="protein sequence ID" value="MBL3654536.1"/>
    <property type="molecule type" value="Genomic_DNA"/>
</dbReference>
<dbReference type="RefSeq" id="WP_202241409.1">
    <property type="nucleotide sequence ID" value="NZ_JAESIY010000001.1"/>
</dbReference>
<dbReference type="Proteomes" id="UP000659388">
    <property type="component" value="Unassembled WGS sequence"/>
</dbReference>
<evidence type="ECO:0000313" key="2">
    <source>
        <dbReference type="Proteomes" id="UP000659388"/>
    </source>
</evidence>
<dbReference type="Gene3D" id="3.40.50.150">
    <property type="entry name" value="Vaccinia Virus protein VP39"/>
    <property type="match status" value="1"/>
</dbReference>
<keyword evidence="2" id="KW-1185">Reference proteome</keyword>
<keyword evidence="1" id="KW-0489">Methyltransferase</keyword>
<dbReference type="CDD" id="cd02440">
    <property type="entry name" value="AdoMet_MTases"/>
    <property type="match status" value="1"/>
</dbReference>
<dbReference type="SUPFAM" id="SSF53335">
    <property type="entry name" value="S-adenosyl-L-methionine-dependent methyltransferases"/>
    <property type="match status" value="1"/>
</dbReference>
<keyword evidence="1" id="KW-0808">Transferase</keyword>
<dbReference type="PANTHER" id="PTHR43861">
    <property type="entry name" value="TRANS-ACONITATE 2-METHYLTRANSFERASE-RELATED"/>
    <property type="match status" value="1"/>
</dbReference>
<name>A0A937JYV9_9BACT</name>
<organism evidence="1 2">
    <name type="scientific">Fulvivirga sediminis</name>
    <dbReference type="NCBI Taxonomy" id="2803949"/>
    <lineage>
        <taxon>Bacteria</taxon>
        <taxon>Pseudomonadati</taxon>
        <taxon>Bacteroidota</taxon>
        <taxon>Cytophagia</taxon>
        <taxon>Cytophagales</taxon>
        <taxon>Fulvivirgaceae</taxon>
        <taxon>Fulvivirga</taxon>
    </lineage>
</organism>